<dbReference type="Proteomes" id="UP000801428">
    <property type="component" value="Unassembled WGS sequence"/>
</dbReference>
<name>A0A9P4TLS7_CURKU</name>
<accession>A0A9P4TLS7</accession>
<protein>
    <submittedName>
        <fullName evidence="1">Uncharacterized protein</fullName>
    </submittedName>
</protein>
<gene>
    <name evidence="1" type="ORF">E8E13_008552</name>
</gene>
<sequence>MEPSTNTSPPSPQHNILISIPRTASNLVTHLLNLPAQPSVLSHLRDGYFFLPALSQRFKDGIFERPHTPSELEPMHHALQSSAASYEAWLATATAAEKGTYIKEHLNWTLLPSLESDFLHAFSPSSPAMDAASASSITQKPENPTAIPSSLWSQVTPTLLIRHPALVFPSALRTALDNEGLDTVLSSSSETMMRWECSFRWHVLLYKYLVTLSSDDQAASSVKSPLIIDASQLADLHFVQRYAQRVGLDPKCVRSEWDPVANEDVERMGKVERRMKSTLLASGGVLKGKLEGSGSDGGLEGDRKAWEKEFGVVLAERLVRLVGEAMAEYEWLFERRWMG</sequence>
<evidence type="ECO:0000313" key="2">
    <source>
        <dbReference type="Proteomes" id="UP000801428"/>
    </source>
</evidence>
<evidence type="ECO:0000313" key="1">
    <source>
        <dbReference type="EMBL" id="KAF3007638.1"/>
    </source>
</evidence>
<organism evidence="1 2">
    <name type="scientific">Curvularia kusanoi</name>
    <name type="common">Cochliobolus kusanoi</name>
    <dbReference type="NCBI Taxonomy" id="90978"/>
    <lineage>
        <taxon>Eukaryota</taxon>
        <taxon>Fungi</taxon>
        <taxon>Dikarya</taxon>
        <taxon>Ascomycota</taxon>
        <taxon>Pezizomycotina</taxon>
        <taxon>Dothideomycetes</taxon>
        <taxon>Pleosporomycetidae</taxon>
        <taxon>Pleosporales</taxon>
        <taxon>Pleosporineae</taxon>
        <taxon>Pleosporaceae</taxon>
        <taxon>Curvularia</taxon>
    </lineage>
</organism>
<dbReference type="AlphaFoldDB" id="A0A9P4TLS7"/>
<dbReference type="EMBL" id="SWKU01000004">
    <property type="protein sequence ID" value="KAF3007638.1"/>
    <property type="molecule type" value="Genomic_DNA"/>
</dbReference>
<dbReference type="InterPro" id="IPR053226">
    <property type="entry name" value="Pyrrolopyrazine_biosynth_F"/>
</dbReference>
<proteinExistence type="predicted"/>
<reference evidence="1" key="1">
    <citation type="submission" date="2019-04" db="EMBL/GenBank/DDBJ databases">
        <title>Sequencing of skin fungus with MAO and IRED activity.</title>
        <authorList>
            <person name="Marsaioli A.J."/>
            <person name="Bonatto J.M.C."/>
            <person name="Reis Junior O."/>
        </authorList>
    </citation>
    <scope>NUCLEOTIDE SEQUENCE</scope>
    <source>
        <strain evidence="1">30M1</strain>
    </source>
</reference>
<keyword evidence="2" id="KW-1185">Reference proteome</keyword>
<dbReference type="InterPro" id="IPR027417">
    <property type="entry name" value="P-loop_NTPase"/>
</dbReference>
<dbReference type="OrthoDB" id="3650366at2759"/>
<dbReference type="PANTHER" id="PTHR48419">
    <property type="entry name" value="SULFOTRANSFERASE DOMAIN-CONTAINING PROTEIN"/>
    <property type="match status" value="1"/>
</dbReference>
<comment type="caution">
    <text evidence="1">The sequence shown here is derived from an EMBL/GenBank/DDBJ whole genome shotgun (WGS) entry which is preliminary data.</text>
</comment>
<dbReference type="SUPFAM" id="SSF52540">
    <property type="entry name" value="P-loop containing nucleoside triphosphate hydrolases"/>
    <property type="match status" value="1"/>
</dbReference>
<dbReference type="PANTHER" id="PTHR48419:SF1">
    <property type="entry name" value="SULFOTRANSFERASE DOMAIN-CONTAINING PROTEIN"/>
    <property type="match status" value="1"/>
</dbReference>